<reference evidence="1 2" key="1">
    <citation type="submission" date="2019-03" db="EMBL/GenBank/DDBJ databases">
        <title>Single cell metagenomics reveals metabolic interactions within the superorganism composed of flagellate Streblomastix strix and complex community of Bacteroidetes bacteria on its surface.</title>
        <authorList>
            <person name="Treitli S.C."/>
            <person name="Kolisko M."/>
            <person name="Husnik F."/>
            <person name="Keeling P."/>
            <person name="Hampl V."/>
        </authorList>
    </citation>
    <scope>NUCLEOTIDE SEQUENCE [LARGE SCALE GENOMIC DNA]</scope>
    <source>
        <strain evidence="1">ST1C</strain>
    </source>
</reference>
<dbReference type="EMBL" id="SNRW01033763">
    <property type="protein sequence ID" value="KAA6355953.1"/>
    <property type="molecule type" value="Genomic_DNA"/>
</dbReference>
<sequence length="110" mass="12690">KLIKSGHVNALVVAISACGGCEEQDDDEIMTQLSSIEGYFQVLHDRRWDIQKGAQIENELIKLNEENIEIEGGMEEIEARMMKMKNYEDDVLRACQTKKSILCYYTHQHQ</sequence>
<dbReference type="Proteomes" id="UP000324800">
    <property type="component" value="Unassembled WGS sequence"/>
</dbReference>
<proteinExistence type="predicted"/>
<organism evidence="1 2">
    <name type="scientific">Streblomastix strix</name>
    <dbReference type="NCBI Taxonomy" id="222440"/>
    <lineage>
        <taxon>Eukaryota</taxon>
        <taxon>Metamonada</taxon>
        <taxon>Preaxostyla</taxon>
        <taxon>Oxymonadida</taxon>
        <taxon>Streblomastigidae</taxon>
        <taxon>Streblomastix</taxon>
    </lineage>
</organism>
<evidence type="ECO:0000313" key="1">
    <source>
        <dbReference type="EMBL" id="KAA6355953.1"/>
    </source>
</evidence>
<comment type="caution">
    <text evidence="1">The sequence shown here is derived from an EMBL/GenBank/DDBJ whole genome shotgun (WGS) entry which is preliminary data.</text>
</comment>
<dbReference type="AlphaFoldDB" id="A0A5J4TDW2"/>
<evidence type="ECO:0000313" key="2">
    <source>
        <dbReference type="Proteomes" id="UP000324800"/>
    </source>
</evidence>
<accession>A0A5J4TDW2</accession>
<gene>
    <name evidence="1" type="ORF">EZS28_048520</name>
</gene>
<name>A0A5J4TDW2_9EUKA</name>
<feature type="non-terminal residue" evidence="1">
    <location>
        <position position="1"/>
    </location>
</feature>
<protein>
    <submittedName>
        <fullName evidence="1">Uncharacterized protein</fullName>
    </submittedName>
</protein>